<dbReference type="RefSeq" id="WP_069967356.1">
    <property type="nucleotide sequence ID" value="NZ_CM124774.1"/>
</dbReference>
<feature type="active site" description="Charge relay system" evidence="5 6">
    <location>
        <position position="191"/>
    </location>
</feature>
<accession>A0A1E5QK29</accession>
<proteinExistence type="inferred from homology"/>
<dbReference type="AlphaFoldDB" id="A0A1E5QK29"/>
<dbReference type="InterPro" id="IPR034045">
    <property type="entry name" value="Pep_S8_CspA-like"/>
</dbReference>
<dbReference type="GO" id="GO:0006508">
    <property type="term" value="P:proteolysis"/>
    <property type="evidence" value="ECO:0007669"/>
    <property type="project" value="UniProtKB-KW"/>
</dbReference>
<evidence type="ECO:0000256" key="3">
    <source>
        <dbReference type="ARBA" id="ARBA00022801"/>
    </source>
</evidence>
<dbReference type="PROSITE" id="PS00137">
    <property type="entry name" value="SUBTILASE_HIS"/>
    <property type="match status" value="1"/>
</dbReference>
<dbReference type="PROSITE" id="PS00138">
    <property type="entry name" value="SUBTILASE_SER"/>
    <property type="match status" value="1"/>
</dbReference>
<dbReference type="InterPro" id="IPR023828">
    <property type="entry name" value="Peptidase_S8_Ser-AS"/>
</dbReference>
<dbReference type="EMBL" id="MJGC01000057">
    <property type="protein sequence ID" value="OEJ74968.1"/>
    <property type="molecule type" value="Genomic_DNA"/>
</dbReference>
<keyword evidence="3 6" id="KW-0378">Hydrolase</keyword>
<dbReference type="CDD" id="cd07478">
    <property type="entry name" value="Peptidases_S8_CspA-like"/>
    <property type="match status" value="1"/>
</dbReference>
<dbReference type="STRING" id="1781255.BH720_11535"/>
<dbReference type="SUPFAM" id="SSF52743">
    <property type="entry name" value="Subtilisin-like"/>
    <property type="match status" value="1"/>
</dbReference>
<name>A0A1E5QK29_9CYAN</name>
<dbReference type="Gene3D" id="3.40.50.200">
    <property type="entry name" value="Peptidase S8/S53 domain"/>
    <property type="match status" value="1"/>
</dbReference>
<feature type="domain" description="Peptidase S8/S53" evidence="8">
    <location>
        <begin position="132"/>
        <end position="294"/>
    </location>
</feature>
<comment type="similarity">
    <text evidence="1 6 7">Belongs to the peptidase S8 family.</text>
</comment>
<dbReference type="Gene3D" id="2.60.120.1290">
    <property type="match status" value="1"/>
</dbReference>
<comment type="caution">
    <text evidence="9">The sequence shown here is derived from an EMBL/GenBank/DDBJ whole genome shotgun (WGS) entry which is preliminary data.</text>
</comment>
<evidence type="ECO:0000259" key="8">
    <source>
        <dbReference type="Pfam" id="PF00082"/>
    </source>
</evidence>
<feature type="active site" description="Charge relay system" evidence="5 6">
    <location>
        <position position="141"/>
    </location>
</feature>
<feature type="active site" description="Charge relay system" evidence="5 6">
    <location>
        <position position="524"/>
    </location>
</feature>
<keyword evidence="2 6" id="KW-0645">Protease</keyword>
<dbReference type="PANTHER" id="PTHR43806:SF65">
    <property type="entry name" value="SERINE PROTEASE APRX"/>
    <property type="match status" value="1"/>
</dbReference>
<keyword evidence="4 6" id="KW-0720">Serine protease</keyword>
<dbReference type="Pfam" id="PF00082">
    <property type="entry name" value="Peptidase_S8"/>
    <property type="match status" value="2"/>
</dbReference>
<evidence type="ECO:0000256" key="7">
    <source>
        <dbReference type="RuleBase" id="RU003355"/>
    </source>
</evidence>
<dbReference type="PRINTS" id="PR00723">
    <property type="entry name" value="SUBTILISIN"/>
</dbReference>
<dbReference type="InterPro" id="IPR036852">
    <property type="entry name" value="Peptidase_S8/S53_dom_sf"/>
</dbReference>
<reference evidence="9" key="1">
    <citation type="submission" date="2016-09" db="EMBL/GenBank/DDBJ databases">
        <title>Draft genome of thermotolerant cyanobacterium Desertifilum sp. strain IPPAS B-1220.</title>
        <authorList>
            <person name="Sinetova M.A."/>
            <person name="Bolakhan K."/>
            <person name="Zayadan B.K."/>
            <person name="Mironov K.S."/>
            <person name="Ustinova V."/>
            <person name="Kupriyanova E.V."/>
            <person name="Sidorov R.A."/>
            <person name="Skrypnik A.N."/>
            <person name="Gogoleva N.E."/>
            <person name="Gogolev Y.V."/>
            <person name="Los D.A."/>
        </authorList>
    </citation>
    <scope>NUCLEOTIDE SEQUENCE [LARGE SCALE GENOMIC DNA]</scope>
    <source>
        <strain evidence="9">IPPAS B-1220</strain>
    </source>
</reference>
<dbReference type="PROSITE" id="PS51892">
    <property type="entry name" value="SUBTILASE"/>
    <property type="match status" value="1"/>
</dbReference>
<dbReference type="PANTHER" id="PTHR43806">
    <property type="entry name" value="PEPTIDASE S8"/>
    <property type="match status" value="1"/>
</dbReference>
<evidence type="ECO:0000256" key="2">
    <source>
        <dbReference type="ARBA" id="ARBA00022670"/>
    </source>
</evidence>
<evidence type="ECO:0000313" key="9">
    <source>
        <dbReference type="EMBL" id="OEJ74968.1"/>
    </source>
</evidence>
<organism evidence="9">
    <name type="scientific">Desertifilum tharense IPPAS B-1220</name>
    <dbReference type="NCBI Taxonomy" id="1781255"/>
    <lineage>
        <taxon>Bacteria</taxon>
        <taxon>Bacillati</taxon>
        <taxon>Cyanobacteriota</taxon>
        <taxon>Cyanophyceae</taxon>
        <taxon>Desertifilales</taxon>
        <taxon>Desertifilaceae</taxon>
        <taxon>Desertifilum</taxon>
    </lineage>
</organism>
<dbReference type="InterPro" id="IPR022398">
    <property type="entry name" value="Peptidase_S8_His-AS"/>
</dbReference>
<sequence>MTPEKISPGLLLALQDYDAAVEQGDRLGLFLQKRTLGIVAAEDSPKPPRSVVFIYCDENANLDHLAEIGVRVNQRQGSVRTAIAPINCIGNLSDDPAVHRIKPSRYLHTSMDRAVERVKLPQYKLNNNNLTGKNVVVGVVDTGIDPKHPAFQGRILRIWDQTLPGRGVKEGGYGVELQDPILTTSIDENGHGTHVAGIAAGQDSLYGGVAPEADLVIVKTDLQDAHIADGIRYIFRVAGELGRPAVVNLSLGGHADAHDGSDSLSQIIDAESGPGRIVCCAAGNEGNDNIHAQATVSGGRTHTMRFHVPSDRVGIAWLNGWYSGNCEFEVSVRTPLGFVTPFQKIIPTGNPVKEYKLPDATIQVVTPDRDPANGDYNFFVQIRGGMFKPSLKGGTWQLRLRNLSERSGRVDVWTLDPSASVLFTGNSVADSVKIGSPGASASAITVASYTTKTKWMDIDGTPREVGLEFDTISEFSSEGPLRNEAQKPDIAAPGAMIVAALSSDSAPERANRVNSRFVVLAGTSMATPFVSGVVALLLQSDSTLEPEVIKERLREVCAIPGKPPLCFDPKWGYGLIDLEKL</sequence>
<dbReference type="PROSITE" id="PS00136">
    <property type="entry name" value="SUBTILASE_ASP"/>
    <property type="match status" value="1"/>
</dbReference>
<dbReference type="GO" id="GO:0004252">
    <property type="term" value="F:serine-type endopeptidase activity"/>
    <property type="evidence" value="ECO:0007669"/>
    <property type="project" value="UniProtKB-UniRule"/>
</dbReference>
<dbReference type="InterPro" id="IPR050131">
    <property type="entry name" value="Peptidase_S8_subtilisin-like"/>
</dbReference>
<evidence type="ECO:0000256" key="1">
    <source>
        <dbReference type="ARBA" id="ARBA00011073"/>
    </source>
</evidence>
<dbReference type="InterPro" id="IPR023827">
    <property type="entry name" value="Peptidase_S8_Asp-AS"/>
</dbReference>
<feature type="domain" description="Peptidase S8/S53" evidence="8">
    <location>
        <begin position="424"/>
        <end position="553"/>
    </location>
</feature>
<dbReference type="InterPro" id="IPR015500">
    <property type="entry name" value="Peptidase_S8_subtilisin-rel"/>
</dbReference>
<evidence type="ECO:0000256" key="6">
    <source>
        <dbReference type="PROSITE-ProRule" id="PRU01240"/>
    </source>
</evidence>
<evidence type="ECO:0000256" key="5">
    <source>
        <dbReference type="PIRSR" id="PIRSR615500-1"/>
    </source>
</evidence>
<evidence type="ECO:0000256" key="4">
    <source>
        <dbReference type="ARBA" id="ARBA00022825"/>
    </source>
</evidence>
<protein>
    <submittedName>
        <fullName evidence="9">Peptidase S8</fullName>
    </submittedName>
</protein>
<dbReference type="OrthoDB" id="9798386at2"/>
<gene>
    <name evidence="9" type="ORF">BH720_11535</name>
</gene>
<dbReference type="InterPro" id="IPR000209">
    <property type="entry name" value="Peptidase_S8/S53_dom"/>
</dbReference>